<sequence length="333" mass="35441">MSAVDAAGTGAAIHGEIRPGLHRVQAPLGDRFVALYVLVGDDSALLVDTGIRESITETLLPYLDAAGIPRERLRWAVNTHCDFDHTGGNGALKAAIPTVSIVAHELDAELTEDVQRLIDVRYGEFRDTDGFDDPPETTAYLRSVSDLVPVDVRVTGGEEFDLGGRTVRVLHVPGHSPGHVAVYDEANRALLIGDATLGATVPFADGSPAFPPTYRDTDPYVASLTAFRDLDADLLLTAHYPVYEGAGVGAFLDESEAYTERVDAVLLAVLGAADGPRTTLELVRDAGSELGPWGADALDYAVFPVTGNLERLAARGVVAEQTDAAGRRRWSLA</sequence>
<dbReference type="SMART" id="SM00849">
    <property type="entry name" value="Lactamase_B"/>
    <property type="match status" value="1"/>
</dbReference>
<dbReference type="Proteomes" id="UP001321477">
    <property type="component" value="Chromosome"/>
</dbReference>
<dbReference type="PANTHER" id="PTHR42951:SF4">
    <property type="entry name" value="ACYL-COENZYME A THIOESTERASE MBLAC2"/>
    <property type="match status" value="1"/>
</dbReference>
<dbReference type="InterPro" id="IPR036866">
    <property type="entry name" value="RibonucZ/Hydroxyglut_hydro"/>
</dbReference>
<proteinExistence type="predicted"/>
<evidence type="ECO:0000313" key="2">
    <source>
        <dbReference type="EMBL" id="BDZ54097.1"/>
    </source>
</evidence>
<keyword evidence="3" id="KW-1185">Reference proteome</keyword>
<reference evidence="3" key="1">
    <citation type="journal article" date="2019" name="Int. J. Syst. Evol. Microbiol.">
        <title>The Global Catalogue of Microorganisms (GCM) 10K type strain sequencing project: providing services to taxonomists for standard genome sequencing and annotation.</title>
        <authorList>
            <consortium name="The Broad Institute Genomics Platform"/>
            <consortium name="The Broad Institute Genome Sequencing Center for Infectious Disease"/>
            <person name="Wu L."/>
            <person name="Ma J."/>
        </authorList>
    </citation>
    <scope>NUCLEOTIDE SEQUENCE [LARGE SCALE GENOMIC DNA]</scope>
    <source>
        <strain evidence="3">NBRC 109019</strain>
    </source>
</reference>
<feature type="domain" description="Metallo-beta-lactamase" evidence="1">
    <location>
        <begin position="32"/>
        <end position="239"/>
    </location>
</feature>
<name>A0ABM8H015_9MICO</name>
<dbReference type="InterPro" id="IPR001279">
    <property type="entry name" value="Metallo-B-lactamas"/>
</dbReference>
<gene>
    <name evidence="2" type="ORF">GCM10025870_11700</name>
</gene>
<dbReference type="Gene3D" id="3.60.15.10">
    <property type="entry name" value="Ribonuclease Z/Hydroxyacylglutathione hydrolase-like"/>
    <property type="match status" value="1"/>
</dbReference>
<dbReference type="InterPro" id="IPR050855">
    <property type="entry name" value="NDM-1-like"/>
</dbReference>
<evidence type="ECO:0000313" key="3">
    <source>
        <dbReference type="Proteomes" id="UP001321477"/>
    </source>
</evidence>
<dbReference type="RefSeq" id="WP_234660950.1">
    <property type="nucleotide sequence ID" value="NZ_AP027734.1"/>
</dbReference>
<protein>
    <recommendedName>
        <fullName evidence="1">Metallo-beta-lactamase domain-containing protein</fullName>
    </recommendedName>
</protein>
<evidence type="ECO:0000259" key="1">
    <source>
        <dbReference type="SMART" id="SM00849"/>
    </source>
</evidence>
<dbReference type="PANTHER" id="PTHR42951">
    <property type="entry name" value="METALLO-BETA-LACTAMASE DOMAIN-CONTAINING"/>
    <property type="match status" value="1"/>
</dbReference>
<accession>A0ABM8H015</accession>
<organism evidence="2 3">
    <name type="scientific">Agromyces marinus</name>
    <dbReference type="NCBI Taxonomy" id="1389020"/>
    <lineage>
        <taxon>Bacteria</taxon>
        <taxon>Bacillati</taxon>
        <taxon>Actinomycetota</taxon>
        <taxon>Actinomycetes</taxon>
        <taxon>Micrococcales</taxon>
        <taxon>Microbacteriaceae</taxon>
        <taxon>Agromyces</taxon>
    </lineage>
</organism>
<dbReference type="Pfam" id="PF00753">
    <property type="entry name" value="Lactamase_B"/>
    <property type="match status" value="1"/>
</dbReference>
<dbReference type="EMBL" id="AP027734">
    <property type="protein sequence ID" value="BDZ54097.1"/>
    <property type="molecule type" value="Genomic_DNA"/>
</dbReference>
<dbReference type="SUPFAM" id="SSF56281">
    <property type="entry name" value="Metallo-hydrolase/oxidoreductase"/>
    <property type="match status" value="1"/>
</dbReference>